<dbReference type="SMART" id="SM00116">
    <property type="entry name" value="CBS"/>
    <property type="match status" value="2"/>
</dbReference>
<feature type="domain" description="CBS" evidence="3">
    <location>
        <begin position="76"/>
        <end position="131"/>
    </location>
</feature>
<organism evidence="4 5">
    <name type="scientific">Dyadobacter pollutisoli</name>
    <dbReference type="NCBI Taxonomy" id="2910158"/>
    <lineage>
        <taxon>Bacteria</taxon>
        <taxon>Pseudomonadati</taxon>
        <taxon>Bacteroidota</taxon>
        <taxon>Cytophagia</taxon>
        <taxon>Cytophagales</taxon>
        <taxon>Spirosomataceae</taxon>
        <taxon>Dyadobacter</taxon>
    </lineage>
</organism>
<dbReference type="CDD" id="cd04623">
    <property type="entry name" value="CBS_pair_bac_euk"/>
    <property type="match status" value="1"/>
</dbReference>
<dbReference type="Proteomes" id="UP001164653">
    <property type="component" value="Chromosome"/>
</dbReference>
<dbReference type="Pfam" id="PF00571">
    <property type="entry name" value="CBS"/>
    <property type="match status" value="2"/>
</dbReference>
<keyword evidence="5" id="KW-1185">Reference proteome</keyword>
<dbReference type="PROSITE" id="PS51371">
    <property type="entry name" value="CBS"/>
    <property type="match status" value="2"/>
</dbReference>
<evidence type="ECO:0000256" key="2">
    <source>
        <dbReference type="PROSITE-ProRule" id="PRU00703"/>
    </source>
</evidence>
<dbReference type="InterPro" id="IPR046342">
    <property type="entry name" value="CBS_dom_sf"/>
</dbReference>
<dbReference type="SUPFAM" id="SSF54631">
    <property type="entry name" value="CBS-domain pair"/>
    <property type="match status" value="1"/>
</dbReference>
<evidence type="ECO:0000259" key="3">
    <source>
        <dbReference type="PROSITE" id="PS51371"/>
    </source>
</evidence>
<feature type="domain" description="CBS" evidence="3">
    <location>
        <begin position="9"/>
        <end position="67"/>
    </location>
</feature>
<sequence>MGKVRNILETKKTGPVSICPDNTVFEALELMAEKNIGALLVMEHQRVVGIFTERDYARKVILRGKASKELRVREIMTMNPLTVSSDTTIEDCMSFMTDKFIRHLPVIDDEQLMGIISIGDVVKYIIEDQEYIIGNLKHYITGI</sequence>
<dbReference type="PANTHER" id="PTHR43080:SF2">
    <property type="entry name" value="CBS DOMAIN-CONTAINING PROTEIN"/>
    <property type="match status" value="1"/>
</dbReference>
<reference evidence="4" key="1">
    <citation type="submission" date="2022-11" db="EMBL/GenBank/DDBJ databases">
        <title>Dyadobacter pollutisoli sp. nov., isolated from plastic dumped soil.</title>
        <authorList>
            <person name="Kim J.M."/>
            <person name="Kim K.R."/>
            <person name="Lee J.K."/>
            <person name="Hao L."/>
            <person name="Jeon C.O."/>
        </authorList>
    </citation>
    <scope>NUCLEOTIDE SEQUENCE</scope>
    <source>
        <strain evidence="4">U1</strain>
    </source>
</reference>
<dbReference type="InterPro" id="IPR000644">
    <property type="entry name" value="CBS_dom"/>
</dbReference>
<dbReference type="AlphaFoldDB" id="A0A9E8SMK7"/>
<evidence type="ECO:0000313" key="5">
    <source>
        <dbReference type="Proteomes" id="UP001164653"/>
    </source>
</evidence>
<dbReference type="RefSeq" id="WP_244820217.1">
    <property type="nucleotide sequence ID" value="NZ_CP112998.1"/>
</dbReference>
<dbReference type="PANTHER" id="PTHR43080">
    <property type="entry name" value="CBS DOMAIN-CONTAINING PROTEIN CBSX3, MITOCHONDRIAL"/>
    <property type="match status" value="1"/>
</dbReference>
<gene>
    <name evidence="4" type="ORF">ON006_12975</name>
</gene>
<accession>A0A9E8SMK7</accession>
<keyword evidence="1 2" id="KW-0129">CBS domain</keyword>
<dbReference type="InterPro" id="IPR051257">
    <property type="entry name" value="Diverse_CBS-Domain"/>
</dbReference>
<name>A0A9E8SMK7_9BACT</name>
<proteinExistence type="predicted"/>
<dbReference type="InterPro" id="IPR044725">
    <property type="entry name" value="CBSX3_CBS_dom"/>
</dbReference>
<protein>
    <submittedName>
        <fullName evidence="4">CBS domain-containing protein</fullName>
    </submittedName>
</protein>
<dbReference type="Gene3D" id="3.10.580.10">
    <property type="entry name" value="CBS-domain"/>
    <property type="match status" value="1"/>
</dbReference>
<dbReference type="EMBL" id="CP112998">
    <property type="protein sequence ID" value="WAC14850.1"/>
    <property type="molecule type" value="Genomic_DNA"/>
</dbReference>
<evidence type="ECO:0000313" key="4">
    <source>
        <dbReference type="EMBL" id="WAC14850.1"/>
    </source>
</evidence>
<dbReference type="KEGG" id="dpf:ON006_12975"/>
<evidence type="ECO:0000256" key="1">
    <source>
        <dbReference type="ARBA" id="ARBA00023122"/>
    </source>
</evidence>